<comment type="caution">
    <text evidence="5">The sequence shown here is derived from an EMBL/GenBank/DDBJ whole genome shotgun (WGS) entry which is preliminary data.</text>
</comment>
<protein>
    <submittedName>
        <fullName evidence="5">Nickel-type superoxide dismutase maturation protease</fullName>
    </submittedName>
</protein>
<dbReference type="InterPro" id="IPR036286">
    <property type="entry name" value="LexA/Signal_pep-like_sf"/>
</dbReference>
<gene>
    <name evidence="5" type="ORF">FXF65_19995</name>
</gene>
<dbReference type="GO" id="GO:0008233">
    <property type="term" value="F:peptidase activity"/>
    <property type="evidence" value="ECO:0007669"/>
    <property type="project" value="UniProtKB-KW"/>
</dbReference>
<organism evidence="5 6">
    <name type="scientific">Actinomadura syzygii</name>
    <dbReference type="NCBI Taxonomy" id="1427538"/>
    <lineage>
        <taxon>Bacteria</taxon>
        <taxon>Bacillati</taxon>
        <taxon>Actinomycetota</taxon>
        <taxon>Actinomycetes</taxon>
        <taxon>Streptosporangiales</taxon>
        <taxon>Thermomonosporaceae</taxon>
        <taxon>Actinomadura</taxon>
    </lineage>
</organism>
<dbReference type="PANTHER" id="PTHR12383">
    <property type="entry name" value="PROTEASE FAMILY S26 MITOCHONDRIAL INNER MEMBRANE PROTEASE-RELATED"/>
    <property type="match status" value="1"/>
</dbReference>
<dbReference type="InterPro" id="IPR015927">
    <property type="entry name" value="Peptidase_S24_S26A/B/C"/>
</dbReference>
<dbReference type="Gene3D" id="2.10.109.10">
    <property type="entry name" value="Umud Fragment, subunit A"/>
    <property type="match status" value="1"/>
</dbReference>
<keyword evidence="2" id="KW-0378">Hydrolase</keyword>
<dbReference type="CDD" id="cd06529">
    <property type="entry name" value="S24_LexA-like"/>
    <property type="match status" value="1"/>
</dbReference>
<comment type="subcellular location">
    <subcellularLocation>
        <location evidence="1">Membrane</location>
    </subcellularLocation>
</comment>
<proteinExistence type="predicted"/>
<dbReference type="InterPro" id="IPR052064">
    <property type="entry name" value="Mito_IMP1_subunit"/>
</dbReference>
<feature type="domain" description="Peptidase S24/S26A/S26B/S26C" evidence="4">
    <location>
        <begin position="25"/>
        <end position="97"/>
    </location>
</feature>
<dbReference type="RefSeq" id="WP_148351466.1">
    <property type="nucleotide sequence ID" value="NZ_JBHSBF010000010.1"/>
</dbReference>
<accession>A0A5D0U7F7</accession>
<dbReference type="AlphaFoldDB" id="A0A5D0U7F7"/>
<evidence type="ECO:0000259" key="4">
    <source>
        <dbReference type="Pfam" id="PF00717"/>
    </source>
</evidence>
<evidence type="ECO:0000256" key="3">
    <source>
        <dbReference type="ARBA" id="ARBA00023136"/>
    </source>
</evidence>
<keyword evidence="5" id="KW-0645">Protease</keyword>
<keyword evidence="3" id="KW-0472">Membrane</keyword>
<evidence type="ECO:0000313" key="5">
    <source>
        <dbReference type="EMBL" id="TYC13924.1"/>
    </source>
</evidence>
<evidence type="ECO:0000256" key="1">
    <source>
        <dbReference type="ARBA" id="ARBA00004370"/>
    </source>
</evidence>
<dbReference type="PANTHER" id="PTHR12383:SF16">
    <property type="entry name" value="MITOCHONDRIAL INNER MEMBRANE PROTEASE SUBUNIT 1"/>
    <property type="match status" value="1"/>
</dbReference>
<evidence type="ECO:0000313" key="6">
    <source>
        <dbReference type="Proteomes" id="UP000322634"/>
    </source>
</evidence>
<dbReference type="SUPFAM" id="SSF51306">
    <property type="entry name" value="LexA/Signal peptidase"/>
    <property type="match status" value="1"/>
</dbReference>
<sequence>MRIPRPRHPERWLLAGAAVAAFAAARRTLVAVEVSGESMLPGLCPGDWLIVRAGARPAPGDLVVALHPERGQPLIVKRATHRSRDGWWLESDNQAAPGRRDSWDFGAVPDALVLGPVVARYWPPSRMGTMTRDGSRWEAAVTLGRPAQRSEQ</sequence>
<dbReference type="Proteomes" id="UP000322634">
    <property type="component" value="Unassembled WGS sequence"/>
</dbReference>
<dbReference type="EMBL" id="VSFF01000007">
    <property type="protein sequence ID" value="TYC13924.1"/>
    <property type="molecule type" value="Genomic_DNA"/>
</dbReference>
<dbReference type="InterPro" id="IPR039418">
    <property type="entry name" value="LexA-like"/>
</dbReference>
<dbReference type="GO" id="GO:0016020">
    <property type="term" value="C:membrane"/>
    <property type="evidence" value="ECO:0007669"/>
    <property type="project" value="UniProtKB-SubCell"/>
</dbReference>
<name>A0A5D0U7F7_9ACTN</name>
<dbReference type="OrthoDB" id="1467636at2"/>
<reference evidence="5 6" key="1">
    <citation type="submission" date="2019-08" db="EMBL/GenBank/DDBJ databases">
        <title>Actinomadura sp. nov. CYP1-5 isolated from mountain soil.</title>
        <authorList>
            <person name="Songsumanus A."/>
            <person name="Kuncharoen N."/>
            <person name="Kudo T."/>
            <person name="Yuki M."/>
            <person name="Igarashi Y."/>
            <person name="Tanasupawat S."/>
        </authorList>
    </citation>
    <scope>NUCLEOTIDE SEQUENCE [LARGE SCALE GENOMIC DNA]</scope>
    <source>
        <strain evidence="5 6">GKU157</strain>
    </source>
</reference>
<dbReference type="GO" id="GO:0006508">
    <property type="term" value="P:proteolysis"/>
    <property type="evidence" value="ECO:0007669"/>
    <property type="project" value="UniProtKB-KW"/>
</dbReference>
<keyword evidence="6" id="KW-1185">Reference proteome</keyword>
<evidence type="ECO:0000256" key="2">
    <source>
        <dbReference type="ARBA" id="ARBA00022801"/>
    </source>
</evidence>
<dbReference type="Pfam" id="PF00717">
    <property type="entry name" value="Peptidase_S24"/>
    <property type="match status" value="1"/>
</dbReference>